<dbReference type="InterPro" id="IPR006447">
    <property type="entry name" value="Myb_dom_plants"/>
</dbReference>
<evidence type="ECO:0000256" key="2">
    <source>
        <dbReference type="ARBA" id="ARBA00023163"/>
    </source>
</evidence>
<protein>
    <submittedName>
        <fullName evidence="5">Myb-like HTH transcriptional regulator family protein</fullName>
    </submittedName>
</protein>
<feature type="compositionally biased region" description="Basic and acidic residues" evidence="4">
    <location>
        <begin position="26"/>
        <end position="35"/>
    </location>
</feature>
<gene>
    <name evidence="5" type="ORF">Acr_02g0006410</name>
</gene>
<feature type="compositionally biased region" description="Polar residues" evidence="4">
    <location>
        <begin position="193"/>
        <end position="208"/>
    </location>
</feature>
<dbReference type="GO" id="GO:0003677">
    <property type="term" value="F:DNA binding"/>
    <property type="evidence" value="ECO:0007669"/>
    <property type="project" value="InterPro"/>
</dbReference>
<dbReference type="InterPro" id="IPR009057">
    <property type="entry name" value="Homeodomain-like_sf"/>
</dbReference>
<name>A0A7J0E7D8_9ERIC</name>
<evidence type="ECO:0000256" key="3">
    <source>
        <dbReference type="ARBA" id="ARBA00023242"/>
    </source>
</evidence>
<dbReference type="SUPFAM" id="SSF46689">
    <property type="entry name" value="Homeodomain-like"/>
    <property type="match status" value="1"/>
</dbReference>
<keyword evidence="3" id="KW-0539">Nucleus</keyword>
<organism evidence="5 6">
    <name type="scientific">Actinidia rufa</name>
    <dbReference type="NCBI Taxonomy" id="165716"/>
    <lineage>
        <taxon>Eukaryota</taxon>
        <taxon>Viridiplantae</taxon>
        <taxon>Streptophyta</taxon>
        <taxon>Embryophyta</taxon>
        <taxon>Tracheophyta</taxon>
        <taxon>Spermatophyta</taxon>
        <taxon>Magnoliopsida</taxon>
        <taxon>eudicotyledons</taxon>
        <taxon>Gunneridae</taxon>
        <taxon>Pentapetalae</taxon>
        <taxon>asterids</taxon>
        <taxon>Ericales</taxon>
        <taxon>Actinidiaceae</taxon>
        <taxon>Actinidia</taxon>
    </lineage>
</organism>
<keyword evidence="2" id="KW-0804">Transcription</keyword>
<dbReference type="NCBIfam" id="TIGR01557">
    <property type="entry name" value="myb_SHAQKYF"/>
    <property type="match status" value="1"/>
</dbReference>
<accession>A0A7J0E7D8</accession>
<feature type="compositionally biased region" description="Low complexity" evidence="4">
    <location>
        <begin position="249"/>
        <end position="262"/>
    </location>
</feature>
<evidence type="ECO:0000256" key="1">
    <source>
        <dbReference type="ARBA" id="ARBA00023015"/>
    </source>
</evidence>
<keyword evidence="1" id="KW-0805">Transcription regulation</keyword>
<dbReference type="Gene3D" id="1.10.10.60">
    <property type="entry name" value="Homeodomain-like"/>
    <property type="match status" value="1"/>
</dbReference>
<feature type="compositionally biased region" description="Polar residues" evidence="4">
    <location>
        <begin position="1"/>
        <end position="15"/>
    </location>
</feature>
<feature type="region of interest" description="Disordered" evidence="4">
    <location>
        <begin position="193"/>
        <end position="217"/>
    </location>
</feature>
<dbReference type="PANTHER" id="PTHR31314">
    <property type="entry name" value="MYB FAMILY TRANSCRIPTION FACTOR PHL7-LIKE"/>
    <property type="match status" value="1"/>
</dbReference>
<dbReference type="Proteomes" id="UP000585474">
    <property type="component" value="Unassembled WGS sequence"/>
</dbReference>
<evidence type="ECO:0000256" key="4">
    <source>
        <dbReference type="SAM" id="MobiDB-lite"/>
    </source>
</evidence>
<dbReference type="OrthoDB" id="551907at2759"/>
<comment type="caution">
    <text evidence="5">The sequence shown here is derived from an EMBL/GenBank/DDBJ whole genome shotgun (WGS) entry which is preliminary data.</text>
</comment>
<feature type="region of interest" description="Disordered" evidence="4">
    <location>
        <begin position="247"/>
        <end position="284"/>
    </location>
</feature>
<dbReference type="AlphaFoldDB" id="A0A7J0E7D8"/>
<evidence type="ECO:0000313" key="5">
    <source>
        <dbReference type="EMBL" id="GFY82401.1"/>
    </source>
</evidence>
<feature type="compositionally biased region" description="Basic and acidic residues" evidence="4">
    <location>
        <begin position="264"/>
        <end position="275"/>
    </location>
</feature>
<keyword evidence="6" id="KW-1185">Reference proteome</keyword>
<dbReference type="InterPro" id="IPR046955">
    <property type="entry name" value="PHR1-like"/>
</dbReference>
<dbReference type="EMBL" id="BJWL01000002">
    <property type="protein sequence ID" value="GFY82401.1"/>
    <property type="molecule type" value="Genomic_DNA"/>
</dbReference>
<feature type="region of interest" description="Disordered" evidence="4">
    <location>
        <begin position="1"/>
        <end position="54"/>
    </location>
</feature>
<reference evidence="5 6" key="1">
    <citation type="submission" date="2019-07" db="EMBL/GenBank/DDBJ databases">
        <title>De Novo Assembly of kiwifruit Actinidia rufa.</title>
        <authorList>
            <person name="Sugita-Konishi S."/>
            <person name="Sato K."/>
            <person name="Mori E."/>
            <person name="Abe Y."/>
            <person name="Kisaki G."/>
            <person name="Hamano K."/>
            <person name="Suezawa K."/>
            <person name="Otani M."/>
            <person name="Fukuda T."/>
            <person name="Manabe T."/>
            <person name="Gomi K."/>
            <person name="Tabuchi M."/>
            <person name="Akimitsu K."/>
            <person name="Kataoka I."/>
        </authorList>
    </citation>
    <scope>NUCLEOTIDE SEQUENCE [LARGE SCALE GENOMIC DNA]</scope>
    <source>
        <strain evidence="6">cv. Fuchu</strain>
    </source>
</reference>
<dbReference type="PANTHER" id="PTHR31314:SF168">
    <property type="entry name" value="MYB-LIKE HTH TRANSCRIPTIONAL REGULATOR FAMILY PROTEIN"/>
    <property type="match status" value="1"/>
</dbReference>
<sequence length="284" mass="32363">MGASTGTECSKTSLSEKNEDEDGSEENNHNNEVKAIDGASSSNSTVEEYEKKQSVRPYVRSKMPRLRWTPDLHLRFVHAVERLGGPDRATPKMVLQSMNIKGLNIAHFQTWRCFWSCEENWIHSPFNNQRPGFYGTFAERIFGRSYSTMANGELYRNIPLFHEKSTRRTTDELNDELGSFLDSRSLSIQSQAKERINLSSSPSGLNTRSLEERVGMKRKNSDCELDLNLSLTLTPRNDKRWVDDEDKSNLSLSLCSPPSSKLSRSKEGDRKESTRRTSTLDLTL</sequence>
<proteinExistence type="predicted"/>
<dbReference type="GO" id="GO:0003700">
    <property type="term" value="F:DNA-binding transcription factor activity"/>
    <property type="evidence" value="ECO:0007669"/>
    <property type="project" value="InterPro"/>
</dbReference>
<evidence type="ECO:0000313" key="6">
    <source>
        <dbReference type="Proteomes" id="UP000585474"/>
    </source>
</evidence>